<keyword evidence="9" id="KW-0472">Membrane</keyword>
<keyword evidence="7" id="KW-1133">Transmembrane helix</keyword>
<dbReference type="GO" id="GO:0015095">
    <property type="term" value="F:magnesium ion transmembrane transporter activity"/>
    <property type="evidence" value="ECO:0007669"/>
    <property type="project" value="TreeGrafter"/>
</dbReference>
<evidence type="ECO:0000256" key="1">
    <source>
        <dbReference type="ARBA" id="ARBA00004141"/>
    </source>
</evidence>
<dbReference type="Proteomes" id="UP001314263">
    <property type="component" value="Unassembled WGS sequence"/>
</dbReference>
<gene>
    <name evidence="10" type="ORF">CVIRNUC_004604</name>
</gene>
<evidence type="ECO:0000313" key="10">
    <source>
        <dbReference type="EMBL" id="CAK0778446.1"/>
    </source>
</evidence>
<reference evidence="10 11" key="1">
    <citation type="submission" date="2023-10" db="EMBL/GenBank/DDBJ databases">
        <authorList>
            <person name="Maclean D."/>
            <person name="Macfadyen A."/>
        </authorList>
    </citation>
    <scope>NUCLEOTIDE SEQUENCE [LARGE SCALE GENOMIC DNA]</scope>
</reference>
<keyword evidence="4" id="KW-0812">Transmembrane</keyword>
<dbReference type="GO" id="GO:0016020">
    <property type="term" value="C:membrane"/>
    <property type="evidence" value="ECO:0007669"/>
    <property type="project" value="UniProtKB-SubCell"/>
</dbReference>
<evidence type="ECO:0000256" key="3">
    <source>
        <dbReference type="ARBA" id="ARBA00022448"/>
    </source>
</evidence>
<evidence type="ECO:0000256" key="2">
    <source>
        <dbReference type="ARBA" id="ARBA00007535"/>
    </source>
</evidence>
<dbReference type="PANTHER" id="PTHR13890:SF0">
    <property type="entry name" value="MAGNESIUM TRANSPORTER MRS2 HOMOLOG, MITOCHONDRIAL"/>
    <property type="match status" value="1"/>
</dbReference>
<evidence type="ECO:0000256" key="7">
    <source>
        <dbReference type="ARBA" id="ARBA00022989"/>
    </source>
</evidence>
<comment type="similarity">
    <text evidence="2">Belongs to the CorA metal ion transporter (MIT) (TC 1.A.35.5) family.</text>
</comment>
<protein>
    <submittedName>
        <fullName evidence="10">Uncharacterized protein</fullName>
    </submittedName>
</protein>
<evidence type="ECO:0000313" key="11">
    <source>
        <dbReference type="Proteomes" id="UP001314263"/>
    </source>
</evidence>
<keyword evidence="8" id="KW-0406">Ion transport</keyword>
<evidence type="ECO:0000256" key="8">
    <source>
        <dbReference type="ARBA" id="ARBA00023065"/>
    </source>
</evidence>
<evidence type="ECO:0000256" key="6">
    <source>
        <dbReference type="ARBA" id="ARBA00022946"/>
    </source>
</evidence>
<keyword evidence="3" id="KW-0813">Transport</keyword>
<comment type="caution">
    <text evidence="10">The sequence shown here is derived from an EMBL/GenBank/DDBJ whole genome shotgun (WGS) entry which is preliminary data.</text>
</comment>
<dbReference type="EMBL" id="CAUYUE010000005">
    <property type="protein sequence ID" value="CAK0778446.1"/>
    <property type="molecule type" value="Genomic_DNA"/>
</dbReference>
<proteinExistence type="inferred from homology"/>
<dbReference type="AlphaFoldDB" id="A0AAV1I671"/>
<sequence>MRAWYRVDAAGTAVDLTEAAGRQLLKEWGLNATDMRVLATHRRMQNTSLTLTETYLCIRHGAVAIAATDSCSLLSDCGHESSGVVHEVCRRLRSYRNFMNLEGDVPTMSVQHVVADTVLDLCMIDFSTKQVALENEIDFHLMQLEKKSTEVDLFQLRSCKTRLYHLSTSIDSLHGVLAGLQTDSCAEATGSMLVAYHDHADDLVQHLRILGDRISDTEALAGLRSDQQRNQILRFELLVVLLGLAISVISAGSGLMGSNLSNASLVNVPYSFALATSVMCALAALVAGGGIWYFKAIGIF</sequence>
<evidence type="ECO:0000256" key="9">
    <source>
        <dbReference type="ARBA" id="ARBA00023136"/>
    </source>
</evidence>
<organism evidence="10 11">
    <name type="scientific">Coccomyxa viridis</name>
    <dbReference type="NCBI Taxonomy" id="1274662"/>
    <lineage>
        <taxon>Eukaryota</taxon>
        <taxon>Viridiplantae</taxon>
        <taxon>Chlorophyta</taxon>
        <taxon>core chlorophytes</taxon>
        <taxon>Trebouxiophyceae</taxon>
        <taxon>Trebouxiophyceae incertae sedis</taxon>
        <taxon>Coccomyxaceae</taxon>
        <taxon>Coccomyxa</taxon>
    </lineage>
</organism>
<evidence type="ECO:0000256" key="5">
    <source>
        <dbReference type="ARBA" id="ARBA00022842"/>
    </source>
</evidence>
<dbReference type="PANTHER" id="PTHR13890">
    <property type="entry name" value="RNA SPLICING PROTEIN MRS2, MITOCHONDRIAL"/>
    <property type="match status" value="1"/>
</dbReference>
<keyword evidence="11" id="KW-1185">Reference proteome</keyword>
<keyword evidence="6" id="KW-0809">Transit peptide</keyword>
<keyword evidence="5" id="KW-0460">Magnesium</keyword>
<dbReference type="InterPro" id="IPR039204">
    <property type="entry name" value="MRS2-like"/>
</dbReference>
<name>A0AAV1I671_9CHLO</name>
<comment type="subcellular location">
    <subcellularLocation>
        <location evidence="1">Membrane</location>
        <topology evidence="1">Multi-pass membrane protein</topology>
    </subcellularLocation>
</comment>
<accession>A0AAV1I671</accession>
<evidence type="ECO:0000256" key="4">
    <source>
        <dbReference type="ARBA" id="ARBA00022692"/>
    </source>
</evidence>